<keyword evidence="7" id="KW-0539">Nucleus</keyword>
<dbReference type="GO" id="GO:0005739">
    <property type="term" value="C:mitochondrion"/>
    <property type="evidence" value="ECO:0007669"/>
    <property type="project" value="UniProtKB-SubCell"/>
</dbReference>
<evidence type="ECO:0000256" key="8">
    <source>
        <dbReference type="PROSITE-ProRule" id="PRU10072"/>
    </source>
</evidence>
<evidence type="ECO:0000313" key="11">
    <source>
        <dbReference type="WBParaSite" id="SBAD_0000119801-mRNA-1"/>
    </source>
</evidence>
<keyword evidence="4 7" id="KW-0227">DNA damage</keyword>
<dbReference type="GO" id="GO:0097510">
    <property type="term" value="P:base-excision repair, AP site formation via deaminated base removal"/>
    <property type="evidence" value="ECO:0007669"/>
    <property type="project" value="TreeGrafter"/>
</dbReference>
<evidence type="ECO:0000256" key="5">
    <source>
        <dbReference type="ARBA" id="ARBA00022801"/>
    </source>
</evidence>
<comment type="catalytic activity">
    <reaction evidence="1 7 9">
        <text>Hydrolyzes single-stranded DNA or mismatched double-stranded DNA and polynucleotides, releasing free uracil.</text>
        <dbReference type="EC" id="3.2.2.27"/>
    </reaction>
</comment>
<evidence type="ECO:0000256" key="2">
    <source>
        <dbReference type="ARBA" id="ARBA00008184"/>
    </source>
</evidence>
<keyword evidence="7" id="KW-0496">Mitochondrion</keyword>
<dbReference type="PANTHER" id="PTHR11264">
    <property type="entry name" value="URACIL-DNA GLYCOSYLASE"/>
    <property type="match status" value="1"/>
</dbReference>
<dbReference type="SMART" id="SM00986">
    <property type="entry name" value="UDG"/>
    <property type="match status" value="1"/>
</dbReference>
<feature type="active site" description="Proton acceptor" evidence="7 8">
    <location>
        <position position="129"/>
    </location>
</feature>
<dbReference type="PROSITE" id="PS00130">
    <property type="entry name" value="U_DNA_GLYCOSYLASE"/>
    <property type="match status" value="1"/>
</dbReference>
<dbReference type="GO" id="GO:0004844">
    <property type="term" value="F:uracil DNA N-glycosylase activity"/>
    <property type="evidence" value="ECO:0007669"/>
    <property type="project" value="UniProtKB-UniRule"/>
</dbReference>
<dbReference type="CDD" id="cd10027">
    <property type="entry name" value="UDG-F1-like"/>
    <property type="match status" value="1"/>
</dbReference>
<dbReference type="NCBIfam" id="NF003588">
    <property type="entry name" value="PRK05254.1-1"/>
    <property type="match status" value="1"/>
</dbReference>
<dbReference type="GO" id="GO:0005634">
    <property type="term" value="C:nucleus"/>
    <property type="evidence" value="ECO:0007669"/>
    <property type="project" value="UniProtKB-SubCell"/>
</dbReference>
<dbReference type="Pfam" id="PF03167">
    <property type="entry name" value="UDG"/>
    <property type="match status" value="1"/>
</dbReference>
<dbReference type="PANTHER" id="PTHR11264:SF7">
    <property type="entry name" value="URACIL-DNA GLYCOSYLASE"/>
    <property type="match status" value="1"/>
</dbReference>
<dbReference type="InterPro" id="IPR036895">
    <property type="entry name" value="Uracil-DNA_glycosylase-like_sf"/>
</dbReference>
<dbReference type="NCBIfam" id="NF003591">
    <property type="entry name" value="PRK05254.1-4"/>
    <property type="match status" value="1"/>
</dbReference>
<dbReference type="Gene3D" id="3.40.470.10">
    <property type="entry name" value="Uracil-DNA glycosylase-like domain"/>
    <property type="match status" value="1"/>
</dbReference>
<dbReference type="HAMAP" id="MF_00148">
    <property type="entry name" value="UDG"/>
    <property type="match status" value="1"/>
</dbReference>
<dbReference type="NCBIfam" id="NF003592">
    <property type="entry name" value="PRK05254.1-5"/>
    <property type="match status" value="1"/>
</dbReference>
<evidence type="ECO:0000259" key="10">
    <source>
        <dbReference type="SMART" id="SM00986"/>
    </source>
</evidence>
<feature type="domain" description="Uracil-DNA glycosylase-like" evidence="10">
    <location>
        <begin position="114"/>
        <end position="274"/>
    </location>
</feature>
<reference evidence="11" key="1">
    <citation type="submission" date="2016-06" db="UniProtKB">
        <authorList>
            <consortium name="WormBaseParasite"/>
        </authorList>
    </citation>
    <scope>IDENTIFICATION</scope>
</reference>
<evidence type="ECO:0000256" key="9">
    <source>
        <dbReference type="RuleBase" id="RU003780"/>
    </source>
</evidence>
<keyword evidence="5 7" id="KW-0378">Hydrolase</keyword>
<evidence type="ECO:0000256" key="3">
    <source>
        <dbReference type="ARBA" id="ARBA00012030"/>
    </source>
</evidence>
<dbReference type="SMART" id="SM00987">
    <property type="entry name" value="UreE_C"/>
    <property type="match status" value="1"/>
</dbReference>
<dbReference type="WBParaSite" id="SBAD_0000119801-mRNA-1">
    <property type="protein sequence ID" value="SBAD_0000119801-mRNA-1"/>
    <property type="gene ID" value="SBAD_0000119801"/>
</dbReference>
<dbReference type="SUPFAM" id="SSF52141">
    <property type="entry name" value="Uracil-DNA glycosylase-like"/>
    <property type="match status" value="1"/>
</dbReference>
<comment type="subcellular location">
    <subcellularLocation>
        <location evidence="7">Mitochondrion</location>
    </subcellularLocation>
    <subcellularLocation>
        <location evidence="7">Nucleus</location>
    </subcellularLocation>
</comment>
<dbReference type="InterPro" id="IPR018085">
    <property type="entry name" value="Ura-DNA_Glyclase_AS"/>
</dbReference>
<evidence type="ECO:0000256" key="1">
    <source>
        <dbReference type="ARBA" id="ARBA00001400"/>
    </source>
</evidence>
<dbReference type="NCBIfam" id="TIGR00628">
    <property type="entry name" value="ung"/>
    <property type="match status" value="1"/>
</dbReference>
<proteinExistence type="inferred from homology"/>
<keyword evidence="6 7" id="KW-0234">DNA repair</keyword>
<dbReference type="EC" id="3.2.2.27" evidence="3 7"/>
<comment type="function">
    <text evidence="7 9">Excises uracil residues from the DNA which can arise as a result of misincorporation of dUMP residues by DNA polymerase or due to deamination of cytosine.</text>
</comment>
<dbReference type="AlphaFoldDB" id="A0A183IC17"/>
<comment type="similarity">
    <text evidence="2 7 9">Belongs to the uracil-DNA glycosylase (UDG) superfamily. UNG family.</text>
</comment>
<evidence type="ECO:0000256" key="4">
    <source>
        <dbReference type="ARBA" id="ARBA00022763"/>
    </source>
</evidence>
<evidence type="ECO:0000256" key="6">
    <source>
        <dbReference type="ARBA" id="ARBA00023204"/>
    </source>
</evidence>
<dbReference type="InterPro" id="IPR005122">
    <property type="entry name" value="Uracil-DNA_glycosylase-like"/>
</dbReference>
<name>A0A183IC17_9BILA</name>
<dbReference type="NCBIfam" id="NF003589">
    <property type="entry name" value="PRK05254.1-2"/>
    <property type="match status" value="1"/>
</dbReference>
<organism evidence="11">
    <name type="scientific">Soboliphyme baturini</name>
    <dbReference type="NCBI Taxonomy" id="241478"/>
    <lineage>
        <taxon>Eukaryota</taxon>
        <taxon>Metazoa</taxon>
        <taxon>Ecdysozoa</taxon>
        <taxon>Nematoda</taxon>
        <taxon>Enoplea</taxon>
        <taxon>Dorylaimia</taxon>
        <taxon>Dioctophymatida</taxon>
        <taxon>Dioctophymatoidea</taxon>
        <taxon>Soboliphymatidae</taxon>
        <taxon>Soboliphyme</taxon>
    </lineage>
</organism>
<dbReference type="InterPro" id="IPR002043">
    <property type="entry name" value="UDG_fam1"/>
</dbReference>
<dbReference type="FunFam" id="3.40.470.10:FF:000001">
    <property type="entry name" value="Uracil-DNA glycosylase"/>
    <property type="match status" value="1"/>
</dbReference>
<protein>
    <recommendedName>
        <fullName evidence="3 7">Uracil-DNA glycosylase</fullName>
        <shortName evidence="7">UDG</shortName>
        <ecNumber evidence="3 7">3.2.2.27</ecNumber>
    </recommendedName>
</protein>
<sequence>LFVEASNKKQRKIYSYFKTAEQQPKNGSIEVAKSEQDASTTNEKTKVVPALMTQPKISAVSNLTRYLTEKSWRIEISAEFSKPYFREISNFLEKEYQDGKTIYPPKNLIFNAFNLAPMPQVKVVILGQDPYHGAGQAHGLSFSVPVGIEPPPSLKNIYTELTNDIPGFERPSHGCLTSWAQQGVLLLNATLTVQAHLANSHANIGWQNFTDAVIHALNDSCYGVVFLLWGAFAHKKEKLVNRKKHVVIKTAHPSPLSATKFFGCRCFSRTNEALVRFGKEPIDWRLN</sequence>
<accession>A0A183IC17</accession>
<evidence type="ECO:0000256" key="7">
    <source>
        <dbReference type="HAMAP-Rule" id="MF_03166"/>
    </source>
</evidence>